<dbReference type="InterPro" id="IPR017850">
    <property type="entry name" value="Alkaline_phosphatase_core_sf"/>
</dbReference>
<comment type="caution">
    <text evidence="1">The sequence shown here is derived from an EMBL/GenBank/DDBJ whole genome shotgun (WGS) entry which is preliminary data.</text>
</comment>
<protein>
    <submittedName>
        <fullName evidence="1">DUF1501 domain-containing protein</fullName>
    </submittedName>
</protein>
<accession>A0ABU5F2A7</accession>
<dbReference type="InterPro" id="IPR010869">
    <property type="entry name" value="DUF1501"/>
</dbReference>
<dbReference type="Pfam" id="PF07394">
    <property type="entry name" value="DUF1501"/>
    <property type="match status" value="1"/>
</dbReference>
<organism evidence="1 2">
    <name type="scientific">Gemmata algarum</name>
    <dbReference type="NCBI Taxonomy" id="2975278"/>
    <lineage>
        <taxon>Bacteria</taxon>
        <taxon>Pseudomonadati</taxon>
        <taxon>Planctomycetota</taxon>
        <taxon>Planctomycetia</taxon>
        <taxon>Gemmatales</taxon>
        <taxon>Gemmataceae</taxon>
        <taxon>Gemmata</taxon>
    </lineage>
</organism>
<dbReference type="SUPFAM" id="SSF53649">
    <property type="entry name" value="Alkaline phosphatase-like"/>
    <property type="match status" value="1"/>
</dbReference>
<evidence type="ECO:0000313" key="2">
    <source>
        <dbReference type="Proteomes" id="UP001272242"/>
    </source>
</evidence>
<evidence type="ECO:0000313" key="1">
    <source>
        <dbReference type="EMBL" id="MDY3560066.1"/>
    </source>
</evidence>
<name>A0ABU5F2A7_9BACT</name>
<reference evidence="2" key="1">
    <citation type="journal article" date="2023" name="Mar. Drugs">
        <title>Gemmata algarum, a Novel Planctomycete Isolated from an Algal Mat, Displays Antimicrobial Activity.</title>
        <authorList>
            <person name="Kumar G."/>
            <person name="Kallscheuer N."/>
            <person name="Kashif M."/>
            <person name="Ahamad S."/>
            <person name="Jagadeeshwari U."/>
            <person name="Pannikurungottu S."/>
            <person name="Haufschild T."/>
            <person name="Kabuu M."/>
            <person name="Sasikala C."/>
            <person name="Jogler C."/>
            <person name="Ramana C."/>
        </authorList>
    </citation>
    <scope>NUCLEOTIDE SEQUENCE [LARGE SCALE GENOMIC DNA]</scope>
    <source>
        <strain evidence="2">JC673</strain>
    </source>
</reference>
<sequence length="469" mass="50190">MLSLLTREPVCRSDRVTRREALTMGSLGAFGLTLPKLLAAGEGPTGGSRPPQARKPKSVILLFLLGAPPQQETWDPKPDAPAEARGDMGVIRTATPGLLVGETMVRTARLTERIAVLRACQTNDNAHSASGYFMTTGHAHVPMQVENAKPGAPNDWPSLGAVVKKVLQPRCTLPAAVTLPEQSANDGGLTWPGQDAGFLGRASDPWLINCAPELGTFEVPGLSLPADVPAPRFDGRKGLLDALDGARLGSADRSGGPKRSADAHTRRAFEMITSPAARKAFDLGSEEPRARDRYGRTRFGQSCLLARRLVEAGVPLVRVNWTRVPDAPNNGHWDTHSKNTEGVRKLMPVLDTAYSALIEDLADRGLLDDTLVVWMAEFGRTPKINAAGGRDHWGPCFSIALAGGGVKGGAVHGASDKLAAYPKDGRVLPQDIHATIYHCLGIPRDTEIHDTQGRPLAICHGEPVRQILK</sequence>
<dbReference type="PANTHER" id="PTHR43737:SF1">
    <property type="entry name" value="DUF1501 DOMAIN-CONTAINING PROTEIN"/>
    <property type="match status" value="1"/>
</dbReference>
<dbReference type="PANTHER" id="PTHR43737">
    <property type="entry name" value="BLL7424 PROTEIN"/>
    <property type="match status" value="1"/>
</dbReference>
<gene>
    <name evidence="1" type="ORF">R5W23_001291</name>
</gene>
<keyword evidence="2" id="KW-1185">Reference proteome</keyword>
<dbReference type="EMBL" id="JAXBLV010000174">
    <property type="protein sequence ID" value="MDY3560066.1"/>
    <property type="molecule type" value="Genomic_DNA"/>
</dbReference>
<proteinExistence type="predicted"/>
<dbReference type="RefSeq" id="WP_320686717.1">
    <property type="nucleotide sequence ID" value="NZ_JAXBLV010000174.1"/>
</dbReference>
<dbReference type="Proteomes" id="UP001272242">
    <property type="component" value="Unassembled WGS sequence"/>
</dbReference>